<comment type="caution">
    <text evidence="3">The sequence shown here is derived from an EMBL/GenBank/DDBJ whole genome shotgun (WGS) entry which is preliminary data.</text>
</comment>
<dbReference type="AlphaFoldDB" id="A0A8K1CSU9"/>
<accession>A0A8K1CSU9</accession>
<reference evidence="3" key="1">
    <citation type="submission" date="2019-03" db="EMBL/GenBank/DDBJ databases">
        <title>Long read genome sequence of the mycoparasitic Pythium oligandrum ATCC 38472 isolated from sugarbeet rhizosphere.</title>
        <authorList>
            <person name="Gaulin E."/>
        </authorList>
    </citation>
    <scope>NUCLEOTIDE SEQUENCE</scope>
    <source>
        <strain evidence="3">ATCC 38472_TT</strain>
    </source>
</reference>
<dbReference type="PANTHER" id="PTHR31642">
    <property type="entry name" value="TRICHOTHECENE 3-O-ACETYLTRANSFERASE"/>
    <property type="match status" value="1"/>
</dbReference>
<organism evidence="3 4">
    <name type="scientific">Pythium oligandrum</name>
    <name type="common">Mycoparasitic fungus</name>
    <dbReference type="NCBI Taxonomy" id="41045"/>
    <lineage>
        <taxon>Eukaryota</taxon>
        <taxon>Sar</taxon>
        <taxon>Stramenopiles</taxon>
        <taxon>Oomycota</taxon>
        <taxon>Peronosporomycetes</taxon>
        <taxon>Pythiales</taxon>
        <taxon>Pythiaceae</taxon>
        <taxon>Pythium</taxon>
    </lineage>
</organism>
<dbReference type="Pfam" id="PF02458">
    <property type="entry name" value="Transferase"/>
    <property type="match status" value="2"/>
</dbReference>
<dbReference type="Proteomes" id="UP000794436">
    <property type="component" value="Unassembled WGS sequence"/>
</dbReference>
<evidence type="ECO:0000313" key="4">
    <source>
        <dbReference type="Proteomes" id="UP000794436"/>
    </source>
</evidence>
<proteinExistence type="predicted"/>
<sequence>MAKTVTTDAHGTRYVLSPMDTAMVPFFMTLVYVFPPRSDGQKYDRARLQSSFEALVEKDYPIFMGTLEVDDVQGVVSVWQSKQVLEQGSKSIPFVIEEDAVLTTEEAVKTVPYSLIPSRDPKIMVCAKATLLADGGVALGLNMTHTLLDGEGMFKLMKTWGMHYRGLKPEERIKICHDRHLLAPRGKRPVLDHPEFVVPPPAPEASSSEQSSAPVSFPATSQRPFHITLEQMKRLKSLATSPSGEYVSTIDAVTALFTLLITQARDHGQDVKITTGVNGRRRFDPPLPANYAGNVIFNALSTYKAEDLKATSPEALQRIALQIRQSILRREETFMRDAIEFIAAQGARATSIQVGTNFFFGTDLMFTSWVNMGMYDADFGAKPWYCGPPMLPVCDGMTIVMEGIHASEGIDVVVLLESQAMARLLLEQGAKSIPFLTEENEQLTTDEAVRSTPYSLIKRRDASEEMFTVKTTILADGGLTIGVSLSHTLLDGEAFFTFMKTWGMHYRGVEKEDRVTISHDRHLLAPRGKLPILEHPEFVLPSPLTNSFPAQVSYPASTQRPFHVNPEQMKRLKTLATSPSGEYVSTVDAVTALFTILITQARGHGRDVKITTGVNARRRLNPPLPENYAGNVIFNALSAHPAEDLSTTSPEALQRIALRIRRSILARDDAYLRDAIDFVAAQGDKATSIQVGADCFFGNDITFSSWINMGMYDADFGAKPWYCGQPTLDLCDGFVVVMEGIRETPELDLMVFLECKAMDRLVTLWEVCDLV</sequence>
<dbReference type="InterPro" id="IPR050317">
    <property type="entry name" value="Plant_Fungal_Acyltransferase"/>
</dbReference>
<name>A0A8K1CSU9_PYTOL</name>
<dbReference type="InterPro" id="IPR023213">
    <property type="entry name" value="CAT-like_dom_sf"/>
</dbReference>
<dbReference type="GO" id="GO:0016747">
    <property type="term" value="F:acyltransferase activity, transferring groups other than amino-acyl groups"/>
    <property type="evidence" value="ECO:0007669"/>
    <property type="project" value="TreeGrafter"/>
</dbReference>
<dbReference type="Gene3D" id="3.30.559.10">
    <property type="entry name" value="Chloramphenicol acetyltransferase-like domain"/>
    <property type="match status" value="4"/>
</dbReference>
<dbReference type="SUPFAM" id="SSF52777">
    <property type="entry name" value="CoA-dependent acyltransferases"/>
    <property type="match status" value="2"/>
</dbReference>
<dbReference type="EMBL" id="SPLM01000003">
    <property type="protein sequence ID" value="TMW68127.1"/>
    <property type="molecule type" value="Genomic_DNA"/>
</dbReference>
<evidence type="ECO:0000256" key="2">
    <source>
        <dbReference type="SAM" id="MobiDB-lite"/>
    </source>
</evidence>
<protein>
    <submittedName>
        <fullName evidence="3">Uncharacterized protein</fullName>
    </submittedName>
</protein>
<keyword evidence="1" id="KW-0808">Transferase</keyword>
<feature type="region of interest" description="Disordered" evidence="2">
    <location>
        <begin position="192"/>
        <end position="219"/>
    </location>
</feature>
<dbReference type="OrthoDB" id="671439at2759"/>
<evidence type="ECO:0000256" key="1">
    <source>
        <dbReference type="ARBA" id="ARBA00022679"/>
    </source>
</evidence>
<gene>
    <name evidence="3" type="ORF">Poli38472_007799</name>
</gene>
<evidence type="ECO:0000313" key="3">
    <source>
        <dbReference type="EMBL" id="TMW68127.1"/>
    </source>
</evidence>
<dbReference type="PANTHER" id="PTHR31642:SF310">
    <property type="entry name" value="FATTY ALCOHOL:CAFFEOYL-COA ACYLTRANSFERASE"/>
    <property type="match status" value="1"/>
</dbReference>
<feature type="compositionally biased region" description="Low complexity" evidence="2">
    <location>
        <begin position="204"/>
        <end position="218"/>
    </location>
</feature>
<keyword evidence="4" id="KW-1185">Reference proteome</keyword>